<name>A0A166J859_NODSP</name>
<reference evidence="1 2" key="1">
    <citation type="submission" date="2016-04" db="EMBL/GenBank/DDBJ databases">
        <title>Draft Genome Assembly of the Bloom-forming Cyanobacterium Nodularia spumigena Strain CENA596 in Shrimp Production Ponds.</title>
        <authorList>
            <person name="Popin R.V."/>
            <person name="Rigonato J."/>
            <person name="Abreu V.A."/>
            <person name="Andreote A.P."/>
            <person name="Silveira S.B."/>
            <person name="Odebrecht C."/>
            <person name="Fiore M.F."/>
        </authorList>
    </citation>
    <scope>NUCLEOTIDE SEQUENCE [LARGE SCALE GENOMIC DNA]</scope>
    <source>
        <strain evidence="1 2">CENA596</strain>
    </source>
</reference>
<dbReference type="EMBL" id="LWAJ01000177">
    <property type="protein sequence ID" value="KZL49348.1"/>
    <property type="molecule type" value="Genomic_DNA"/>
</dbReference>
<comment type="caution">
    <text evidence="1">The sequence shown here is derived from an EMBL/GenBank/DDBJ whole genome shotgun (WGS) entry which is preliminary data.</text>
</comment>
<proteinExistence type="predicted"/>
<dbReference type="Proteomes" id="UP000076555">
    <property type="component" value="Unassembled WGS sequence"/>
</dbReference>
<accession>A0A166J859</accession>
<evidence type="ECO:0000313" key="1">
    <source>
        <dbReference type="EMBL" id="KZL49348.1"/>
    </source>
</evidence>
<organism evidence="1 2">
    <name type="scientific">Nodularia spumigena CENA596</name>
    <dbReference type="NCBI Taxonomy" id="1819295"/>
    <lineage>
        <taxon>Bacteria</taxon>
        <taxon>Bacillati</taxon>
        <taxon>Cyanobacteriota</taxon>
        <taxon>Cyanophyceae</taxon>
        <taxon>Nostocales</taxon>
        <taxon>Nodulariaceae</taxon>
        <taxon>Nodularia</taxon>
    </lineage>
</organism>
<evidence type="ECO:0000313" key="2">
    <source>
        <dbReference type="Proteomes" id="UP000076555"/>
    </source>
</evidence>
<protein>
    <submittedName>
        <fullName evidence="1">Uncharacterized protein</fullName>
    </submittedName>
</protein>
<dbReference type="AlphaFoldDB" id="A0A166J859"/>
<dbReference type="RefSeq" id="WP_063873145.1">
    <property type="nucleotide sequence ID" value="NZ_CAWMRI010000177.1"/>
</dbReference>
<sequence>MKAAELRELCVGYGISYKNKSQAIVSILEKEQSMLDELANNELSSEQLSVELSDRPTTVELTDDDDIFS</sequence>
<gene>
    <name evidence="1" type="ORF">A2T98_13090</name>
</gene>